<dbReference type="EMBL" id="LAZR01064251">
    <property type="protein sequence ID" value="KKK57892.1"/>
    <property type="molecule type" value="Genomic_DNA"/>
</dbReference>
<reference evidence="2" key="1">
    <citation type="journal article" date="2015" name="Nature">
        <title>Complex archaea that bridge the gap between prokaryotes and eukaryotes.</title>
        <authorList>
            <person name="Spang A."/>
            <person name="Saw J.H."/>
            <person name="Jorgensen S.L."/>
            <person name="Zaremba-Niedzwiedzka K."/>
            <person name="Martijn J."/>
            <person name="Lind A.E."/>
            <person name="van Eijk R."/>
            <person name="Schleper C."/>
            <person name="Guy L."/>
            <person name="Ettema T.J."/>
        </authorList>
    </citation>
    <scope>NUCLEOTIDE SEQUENCE</scope>
</reference>
<dbReference type="InterPro" id="IPR056130">
    <property type="entry name" value="DUF7713"/>
</dbReference>
<sequence>MGDTWITNMSDFDYPDEEAYRLPKEAIRLAEYFGSIIEGTVARVPAKNNYSGIKCRRRPGRIPCTGIICSELHPNGTELQWWCPVSDDNGRISNWGGTRWDPKGKEIYDPIQFRKLLKIAEKKEVDDKSAVKDEYENIQGTIEWDDTFDGELPEIVTKGKVYNWIELGKELMTYEGFRISITIN</sequence>
<evidence type="ECO:0000313" key="2">
    <source>
        <dbReference type="EMBL" id="KKK57892.1"/>
    </source>
</evidence>
<name>A0A0F8WM20_9ZZZZ</name>
<protein>
    <recommendedName>
        <fullName evidence="1">DUF7713 domain-containing protein</fullName>
    </recommendedName>
</protein>
<comment type="caution">
    <text evidence="2">The sequence shown here is derived from an EMBL/GenBank/DDBJ whole genome shotgun (WGS) entry which is preliminary data.</text>
</comment>
<feature type="domain" description="DUF7713" evidence="1">
    <location>
        <begin position="137"/>
        <end position="183"/>
    </location>
</feature>
<gene>
    <name evidence="2" type="ORF">LCGC14_3049910</name>
</gene>
<accession>A0A0F8WM20</accession>
<evidence type="ECO:0000259" key="1">
    <source>
        <dbReference type="Pfam" id="PF24828"/>
    </source>
</evidence>
<dbReference type="Pfam" id="PF24828">
    <property type="entry name" value="DUF7713"/>
    <property type="match status" value="1"/>
</dbReference>
<proteinExistence type="predicted"/>
<dbReference type="AlphaFoldDB" id="A0A0F8WM20"/>
<organism evidence="2">
    <name type="scientific">marine sediment metagenome</name>
    <dbReference type="NCBI Taxonomy" id="412755"/>
    <lineage>
        <taxon>unclassified sequences</taxon>
        <taxon>metagenomes</taxon>
        <taxon>ecological metagenomes</taxon>
    </lineage>
</organism>